<dbReference type="AlphaFoldDB" id="A0A392TAJ0"/>
<comment type="caution">
    <text evidence="1">The sequence shown here is derived from an EMBL/GenBank/DDBJ whole genome shotgun (WGS) entry which is preliminary data.</text>
</comment>
<dbReference type="EMBL" id="LXQA010529181">
    <property type="protein sequence ID" value="MCI57457.1"/>
    <property type="molecule type" value="Genomic_DNA"/>
</dbReference>
<sequence>MDKAILAALEEKRTATGKKGDTLTVKARHFEVAMSKVSPSVSEEVLFISFKHEI</sequence>
<dbReference type="GO" id="GO:0051301">
    <property type="term" value="P:cell division"/>
    <property type="evidence" value="ECO:0007669"/>
    <property type="project" value="UniProtKB-KW"/>
</dbReference>
<protein>
    <submittedName>
        <fullName evidence="1">Cell division control-like protein</fullName>
    </submittedName>
</protein>
<evidence type="ECO:0000313" key="1">
    <source>
        <dbReference type="EMBL" id="MCI57457.1"/>
    </source>
</evidence>
<reference evidence="1 2" key="1">
    <citation type="journal article" date="2018" name="Front. Plant Sci.">
        <title>Red Clover (Trifolium pratense) and Zigzag Clover (T. medium) - A Picture of Genomic Similarities and Differences.</title>
        <authorList>
            <person name="Dluhosova J."/>
            <person name="Istvanek J."/>
            <person name="Nedelnik J."/>
            <person name="Repkova J."/>
        </authorList>
    </citation>
    <scope>NUCLEOTIDE SEQUENCE [LARGE SCALE GENOMIC DNA]</scope>
    <source>
        <strain evidence="2">cv. 10/8</strain>
        <tissue evidence="1">Leaf</tissue>
    </source>
</reference>
<name>A0A392TAJ0_9FABA</name>
<dbReference type="Gene3D" id="1.10.8.60">
    <property type="match status" value="1"/>
</dbReference>
<proteinExistence type="predicted"/>
<organism evidence="1 2">
    <name type="scientific">Trifolium medium</name>
    <dbReference type="NCBI Taxonomy" id="97028"/>
    <lineage>
        <taxon>Eukaryota</taxon>
        <taxon>Viridiplantae</taxon>
        <taxon>Streptophyta</taxon>
        <taxon>Embryophyta</taxon>
        <taxon>Tracheophyta</taxon>
        <taxon>Spermatophyta</taxon>
        <taxon>Magnoliopsida</taxon>
        <taxon>eudicotyledons</taxon>
        <taxon>Gunneridae</taxon>
        <taxon>Pentapetalae</taxon>
        <taxon>rosids</taxon>
        <taxon>fabids</taxon>
        <taxon>Fabales</taxon>
        <taxon>Fabaceae</taxon>
        <taxon>Papilionoideae</taxon>
        <taxon>50 kb inversion clade</taxon>
        <taxon>NPAAA clade</taxon>
        <taxon>Hologalegina</taxon>
        <taxon>IRL clade</taxon>
        <taxon>Trifolieae</taxon>
        <taxon>Trifolium</taxon>
    </lineage>
</organism>
<evidence type="ECO:0000313" key="2">
    <source>
        <dbReference type="Proteomes" id="UP000265520"/>
    </source>
</evidence>
<keyword evidence="1" id="KW-0132">Cell division</keyword>
<dbReference type="Proteomes" id="UP000265520">
    <property type="component" value="Unassembled WGS sequence"/>
</dbReference>
<keyword evidence="2" id="KW-1185">Reference proteome</keyword>
<accession>A0A392TAJ0</accession>
<keyword evidence="1" id="KW-0131">Cell cycle</keyword>